<gene>
    <name evidence="1" type="ORF">RHGRI_001213</name>
</gene>
<dbReference type="AlphaFoldDB" id="A0AAV6LJP4"/>
<sequence length="109" mass="12715">MKAQGTCLYDKKFRKVVKYCMKVVLPLVKLLRLVDGDANPACGFQYDEKFKADHEVEVGLIITIERFYPDENRRVKVDPQGPQLEKFKKAECMFGMDMTILIKDKKQPR</sequence>
<protein>
    <submittedName>
        <fullName evidence="1">Uncharacterized protein</fullName>
    </submittedName>
</protein>
<proteinExistence type="predicted"/>
<keyword evidence="2" id="KW-1185">Reference proteome</keyword>
<dbReference type="Proteomes" id="UP000823749">
    <property type="component" value="Chromosome 1"/>
</dbReference>
<comment type="caution">
    <text evidence="1">The sequence shown here is derived from an EMBL/GenBank/DDBJ whole genome shotgun (WGS) entry which is preliminary data.</text>
</comment>
<dbReference type="EMBL" id="JACTNZ010000001">
    <property type="protein sequence ID" value="KAG5565237.1"/>
    <property type="molecule type" value="Genomic_DNA"/>
</dbReference>
<evidence type="ECO:0000313" key="2">
    <source>
        <dbReference type="Proteomes" id="UP000823749"/>
    </source>
</evidence>
<organism evidence="1 2">
    <name type="scientific">Rhododendron griersonianum</name>
    <dbReference type="NCBI Taxonomy" id="479676"/>
    <lineage>
        <taxon>Eukaryota</taxon>
        <taxon>Viridiplantae</taxon>
        <taxon>Streptophyta</taxon>
        <taxon>Embryophyta</taxon>
        <taxon>Tracheophyta</taxon>
        <taxon>Spermatophyta</taxon>
        <taxon>Magnoliopsida</taxon>
        <taxon>eudicotyledons</taxon>
        <taxon>Gunneridae</taxon>
        <taxon>Pentapetalae</taxon>
        <taxon>asterids</taxon>
        <taxon>Ericales</taxon>
        <taxon>Ericaceae</taxon>
        <taxon>Ericoideae</taxon>
        <taxon>Rhodoreae</taxon>
        <taxon>Rhododendron</taxon>
    </lineage>
</organism>
<evidence type="ECO:0000313" key="1">
    <source>
        <dbReference type="EMBL" id="KAG5565237.1"/>
    </source>
</evidence>
<reference evidence="1" key="1">
    <citation type="submission" date="2020-08" db="EMBL/GenBank/DDBJ databases">
        <title>Plant Genome Project.</title>
        <authorList>
            <person name="Zhang R.-G."/>
        </authorList>
    </citation>
    <scope>NUCLEOTIDE SEQUENCE</scope>
    <source>
        <strain evidence="1">WSP0</strain>
        <tissue evidence="1">Leaf</tissue>
    </source>
</reference>
<accession>A0AAV6LJP4</accession>
<name>A0AAV6LJP4_9ERIC</name>